<name>A0A9W8YII2_9PEZI</name>
<gene>
    <name evidence="1" type="ORF">N0V93_009811</name>
</gene>
<organism evidence="1 2">
    <name type="scientific">Gnomoniopsis smithogilvyi</name>
    <dbReference type="NCBI Taxonomy" id="1191159"/>
    <lineage>
        <taxon>Eukaryota</taxon>
        <taxon>Fungi</taxon>
        <taxon>Dikarya</taxon>
        <taxon>Ascomycota</taxon>
        <taxon>Pezizomycotina</taxon>
        <taxon>Sordariomycetes</taxon>
        <taxon>Sordariomycetidae</taxon>
        <taxon>Diaporthales</taxon>
        <taxon>Gnomoniaceae</taxon>
        <taxon>Gnomoniopsis</taxon>
    </lineage>
</organism>
<keyword evidence="2" id="KW-1185">Reference proteome</keyword>
<evidence type="ECO:0000313" key="2">
    <source>
        <dbReference type="Proteomes" id="UP001140453"/>
    </source>
</evidence>
<dbReference type="Proteomes" id="UP001140453">
    <property type="component" value="Unassembled WGS sequence"/>
</dbReference>
<protein>
    <submittedName>
        <fullName evidence="1">Uncharacterized protein</fullName>
    </submittedName>
</protein>
<comment type="caution">
    <text evidence="1">The sequence shown here is derived from an EMBL/GenBank/DDBJ whole genome shotgun (WGS) entry which is preliminary data.</text>
</comment>
<dbReference type="OrthoDB" id="4424523at2759"/>
<evidence type="ECO:0000313" key="1">
    <source>
        <dbReference type="EMBL" id="KAJ4385384.1"/>
    </source>
</evidence>
<dbReference type="EMBL" id="JAPEVB010000007">
    <property type="protein sequence ID" value="KAJ4385384.1"/>
    <property type="molecule type" value="Genomic_DNA"/>
</dbReference>
<proteinExistence type="predicted"/>
<sequence length="238" mass="27524">MDDTQGHNHPLAKENLPILKALQAEGQVVFHWGFPIYRCDYSDDALFDRFHAVLRRHANEYAQRNRQDRTTALYLTWTVNQDREALGGATKEQIRTQFTEWRNGLSVERDGLGADHRLTRFLPRFEYCVHVGKGSLDSLRAHEEAVEKGTAERRAPPVLIALIRAPQNSAFKEVVENDEKDDDEENLANEFEPIDGCTAQDLGWVYVKAAQWVTLYKELHEDRGWEHIYRRPPQVANV</sequence>
<accession>A0A9W8YII2</accession>
<dbReference type="AlphaFoldDB" id="A0A9W8YII2"/>
<reference evidence="1" key="1">
    <citation type="submission" date="2022-10" db="EMBL/GenBank/DDBJ databases">
        <title>Tapping the CABI collections for fungal endophytes: first genome assemblies for Collariella, Neodidymelliopsis, Ascochyta clinopodiicola, Didymella pomorum, Didymosphaeria variabile, Neocosmospora piperis and Neocucurbitaria cava.</title>
        <authorList>
            <person name="Hill R."/>
        </authorList>
    </citation>
    <scope>NUCLEOTIDE SEQUENCE</scope>
    <source>
        <strain evidence="1">IMI 355082</strain>
    </source>
</reference>